<keyword evidence="2" id="KW-1185">Reference proteome</keyword>
<protein>
    <submittedName>
        <fullName evidence="1">DUF3124 domain-containing protein</fullName>
    </submittedName>
</protein>
<evidence type="ECO:0000313" key="1">
    <source>
        <dbReference type="EMBL" id="MCM8570328.1"/>
    </source>
</evidence>
<dbReference type="InterPro" id="IPR021471">
    <property type="entry name" value="DUF3124"/>
</dbReference>
<dbReference type="EMBL" id="JAMSCK010000004">
    <property type="protein sequence ID" value="MCM8570328.1"/>
    <property type="molecule type" value="Genomic_DNA"/>
</dbReference>
<dbReference type="Proteomes" id="UP001155077">
    <property type="component" value="Unassembled WGS sequence"/>
</dbReference>
<sequence length="170" mass="18990">MVKFKHLLIIIIVLCASCKDKESVSSIDPVNWSSRMVDYNSKDSLASGTSYPSIYSEIYSLTEHKTHDLTATVSMRNINLKDSIFISNAEYYNSEGVLIRTYFDHPIYIAPLETVEIVIDEEDQAGGTGANFIFNWKIPHGLNAPLFEGIMISTSGQQGLSFTTRGIKIK</sequence>
<dbReference type="Pfam" id="PF11322">
    <property type="entry name" value="DUF3124"/>
    <property type="match status" value="1"/>
</dbReference>
<comment type="caution">
    <text evidence="1">The sequence shown here is derived from an EMBL/GenBank/DDBJ whole genome shotgun (WGS) entry which is preliminary data.</text>
</comment>
<name>A0ABT0Z4J2_9FLAO</name>
<reference evidence="1" key="1">
    <citation type="submission" date="2022-06" db="EMBL/GenBank/DDBJ databases">
        <title>Gramella sediminis sp. nov., isolated from deep-sea sediment of the Indian Ocean.</title>
        <authorList>
            <person name="Yang L."/>
        </authorList>
    </citation>
    <scope>NUCLEOTIDE SEQUENCE</scope>
    <source>
        <strain evidence="1">HMD3159</strain>
    </source>
</reference>
<accession>A0ABT0Z4J2</accession>
<evidence type="ECO:0000313" key="2">
    <source>
        <dbReference type="Proteomes" id="UP001155077"/>
    </source>
</evidence>
<organism evidence="1 2">
    <name type="scientific">Gramella jeungdoensis</name>
    <dbReference type="NCBI Taxonomy" id="708091"/>
    <lineage>
        <taxon>Bacteria</taxon>
        <taxon>Pseudomonadati</taxon>
        <taxon>Bacteroidota</taxon>
        <taxon>Flavobacteriia</taxon>
        <taxon>Flavobacteriales</taxon>
        <taxon>Flavobacteriaceae</taxon>
        <taxon>Christiangramia</taxon>
    </lineage>
</organism>
<proteinExistence type="predicted"/>
<gene>
    <name evidence="1" type="ORF">NE848_13125</name>
</gene>